<gene>
    <name evidence="1" type="ORF">Tco_0747918</name>
</gene>
<reference evidence="1" key="1">
    <citation type="journal article" date="2022" name="Int. J. Mol. Sci.">
        <title>Draft Genome of Tanacetum Coccineum: Genomic Comparison of Closely Related Tanacetum-Family Plants.</title>
        <authorList>
            <person name="Yamashiro T."/>
            <person name="Shiraishi A."/>
            <person name="Nakayama K."/>
            <person name="Satake H."/>
        </authorList>
    </citation>
    <scope>NUCLEOTIDE SEQUENCE</scope>
</reference>
<protein>
    <submittedName>
        <fullName evidence="1">Uncharacterized protein</fullName>
    </submittedName>
</protein>
<sequence>MRDENLSTIPKKEPNEFIKSSVEDLVLIPSESDDTSDSDKECDLPFCDNFVTFSNPLFDANDDFTFSDDESLPKEDVLEENFKIYSNPLFDFDDEYISSDINEIDAFLDTDVSTDSKDGYHDSERDIIYLESLLNDDTIPYLPPKVFLDHDPRSLKDEPDNNDLKSMVKVFDPEIWEKFFSPTYVRLPFEDRHYLSLTYVIRIFLPYLTYSMDSSLPLSSGSEDTIFDPDISTFHFSFLEPDCPNYEDSRARGFVHRSLKLQSLACLYMGI</sequence>
<keyword evidence="2" id="KW-1185">Reference proteome</keyword>
<name>A0ABQ4YUY2_9ASTR</name>
<comment type="caution">
    <text evidence="1">The sequence shown here is derived from an EMBL/GenBank/DDBJ whole genome shotgun (WGS) entry which is preliminary data.</text>
</comment>
<proteinExistence type="predicted"/>
<dbReference type="Proteomes" id="UP001151760">
    <property type="component" value="Unassembled WGS sequence"/>
</dbReference>
<dbReference type="EMBL" id="BQNB010010743">
    <property type="protein sequence ID" value="GJS81377.1"/>
    <property type="molecule type" value="Genomic_DNA"/>
</dbReference>
<organism evidence="1 2">
    <name type="scientific">Tanacetum coccineum</name>
    <dbReference type="NCBI Taxonomy" id="301880"/>
    <lineage>
        <taxon>Eukaryota</taxon>
        <taxon>Viridiplantae</taxon>
        <taxon>Streptophyta</taxon>
        <taxon>Embryophyta</taxon>
        <taxon>Tracheophyta</taxon>
        <taxon>Spermatophyta</taxon>
        <taxon>Magnoliopsida</taxon>
        <taxon>eudicotyledons</taxon>
        <taxon>Gunneridae</taxon>
        <taxon>Pentapetalae</taxon>
        <taxon>asterids</taxon>
        <taxon>campanulids</taxon>
        <taxon>Asterales</taxon>
        <taxon>Asteraceae</taxon>
        <taxon>Asteroideae</taxon>
        <taxon>Anthemideae</taxon>
        <taxon>Anthemidinae</taxon>
        <taxon>Tanacetum</taxon>
    </lineage>
</organism>
<accession>A0ABQ4YUY2</accession>
<reference evidence="1" key="2">
    <citation type="submission" date="2022-01" db="EMBL/GenBank/DDBJ databases">
        <authorList>
            <person name="Yamashiro T."/>
            <person name="Shiraishi A."/>
            <person name="Satake H."/>
            <person name="Nakayama K."/>
        </authorList>
    </citation>
    <scope>NUCLEOTIDE SEQUENCE</scope>
</reference>
<evidence type="ECO:0000313" key="2">
    <source>
        <dbReference type="Proteomes" id="UP001151760"/>
    </source>
</evidence>
<evidence type="ECO:0000313" key="1">
    <source>
        <dbReference type="EMBL" id="GJS81377.1"/>
    </source>
</evidence>